<dbReference type="HAMAP" id="MF_01321">
    <property type="entry name" value="RNApol_bact_RpoB"/>
    <property type="match status" value="1"/>
</dbReference>
<dbReference type="PROSITE" id="PS01166">
    <property type="entry name" value="RNA_POL_BETA"/>
    <property type="match status" value="1"/>
</dbReference>
<dbReference type="InterPro" id="IPR007121">
    <property type="entry name" value="RNA_pol_bsu_CS"/>
</dbReference>
<feature type="domain" description="RNA polymerase Rpb2" evidence="11">
    <location>
        <begin position="155"/>
        <end position="275"/>
    </location>
</feature>
<evidence type="ECO:0000259" key="13">
    <source>
        <dbReference type="Pfam" id="PF04565"/>
    </source>
</evidence>
<comment type="catalytic activity">
    <reaction evidence="5 6 8">
        <text>RNA(n) + a ribonucleoside 5'-triphosphate = RNA(n+1) + diphosphate</text>
        <dbReference type="Rhea" id="RHEA:21248"/>
        <dbReference type="Rhea" id="RHEA-COMP:14527"/>
        <dbReference type="Rhea" id="RHEA-COMP:17342"/>
        <dbReference type="ChEBI" id="CHEBI:33019"/>
        <dbReference type="ChEBI" id="CHEBI:61557"/>
        <dbReference type="ChEBI" id="CHEBI:140395"/>
        <dbReference type="EC" id="2.7.7.6"/>
    </reaction>
</comment>
<proteinExistence type="inferred from homology"/>
<dbReference type="EMBL" id="CP035108">
    <property type="protein sequence ID" value="QAR32771.1"/>
    <property type="molecule type" value="Genomic_DNA"/>
</dbReference>
<evidence type="ECO:0000313" key="15">
    <source>
        <dbReference type="EMBL" id="QAR32771.1"/>
    </source>
</evidence>
<evidence type="ECO:0000259" key="11">
    <source>
        <dbReference type="Pfam" id="PF04561"/>
    </source>
</evidence>
<dbReference type="Gene3D" id="2.40.270.10">
    <property type="entry name" value="DNA-directed RNA polymerase, subunit 2, domain 6"/>
    <property type="match status" value="3"/>
</dbReference>
<dbReference type="GO" id="GO:0006351">
    <property type="term" value="P:DNA-templated transcription"/>
    <property type="evidence" value="ECO:0007669"/>
    <property type="project" value="UniProtKB-UniRule"/>
</dbReference>
<dbReference type="GO" id="GO:0000428">
    <property type="term" value="C:DNA-directed RNA polymerase complex"/>
    <property type="evidence" value="ECO:0007669"/>
    <property type="project" value="UniProtKB-KW"/>
</dbReference>
<dbReference type="NCBIfam" id="NF001616">
    <property type="entry name" value="PRK00405.1"/>
    <property type="match status" value="1"/>
</dbReference>
<dbReference type="KEGG" id="gtl:EP073_04965"/>
<keyword evidence="4 6" id="KW-0804">Transcription</keyword>
<dbReference type="InterPro" id="IPR014724">
    <property type="entry name" value="RNA_pol_RPB2_OB-fold"/>
</dbReference>
<evidence type="ECO:0000256" key="3">
    <source>
        <dbReference type="ARBA" id="ARBA00022695"/>
    </source>
</evidence>
<dbReference type="InterPro" id="IPR010243">
    <property type="entry name" value="RNA_pol_bsu_bac"/>
</dbReference>
<dbReference type="InterPro" id="IPR007645">
    <property type="entry name" value="RNA_pol_Rpb2_3"/>
</dbReference>
<dbReference type="InterPro" id="IPR037034">
    <property type="entry name" value="RNA_pol_Rpb2_2_sf"/>
</dbReference>
<evidence type="ECO:0000256" key="5">
    <source>
        <dbReference type="ARBA" id="ARBA00048552"/>
    </source>
</evidence>
<evidence type="ECO:0000256" key="4">
    <source>
        <dbReference type="ARBA" id="ARBA00023163"/>
    </source>
</evidence>
<evidence type="ECO:0000313" key="16">
    <source>
        <dbReference type="Proteomes" id="UP000287502"/>
    </source>
</evidence>
<feature type="domain" description="DNA-directed RNA polymerase subunit 2 hybrid-binding" evidence="9">
    <location>
        <begin position="723"/>
        <end position="1229"/>
    </location>
</feature>
<feature type="domain" description="RNA polymerase Rpb2" evidence="11">
    <location>
        <begin position="360"/>
        <end position="459"/>
    </location>
</feature>
<reference evidence="15 16" key="1">
    <citation type="submission" date="2019-01" db="EMBL/GenBank/DDBJ databases">
        <title>Geovibrio thiophilus DSM 11263, complete genome.</title>
        <authorList>
            <person name="Spring S."/>
            <person name="Bunk B."/>
            <person name="Sproer C."/>
        </authorList>
    </citation>
    <scope>NUCLEOTIDE SEQUENCE [LARGE SCALE GENOMIC DNA]</scope>
    <source>
        <strain evidence="15 16">DSM 11263</strain>
    </source>
</reference>
<dbReference type="RefSeq" id="WP_128466058.1">
    <property type="nucleotide sequence ID" value="NZ_CP035108.1"/>
</dbReference>
<evidence type="ECO:0000256" key="2">
    <source>
        <dbReference type="ARBA" id="ARBA00022679"/>
    </source>
</evidence>
<feature type="domain" description="RNA polymerase Rpb2" evidence="10">
    <location>
        <begin position="1231"/>
        <end position="1305"/>
    </location>
</feature>
<dbReference type="SUPFAM" id="SSF64484">
    <property type="entry name" value="beta and beta-prime subunits of DNA dependent RNA-polymerase"/>
    <property type="match status" value="1"/>
</dbReference>
<dbReference type="EC" id="2.7.7.6" evidence="6 8"/>
<feature type="domain" description="DNA-directed RNA polymerase beta subunit external 1" evidence="14">
    <location>
        <begin position="596"/>
        <end position="661"/>
    </location>
</feature>
<dbReference type="InterPro" id="IPR015712">
    <property type="entry name" value="DNA-dir_RNA_pol_su2"/>
</dbReference>
<comment type="subunit">
    <text evidence="6 8">The RNAP catalytic core consists of 2 alpha, 1 beta, 1 beta' and 1 omega subunit. When a sigma factor is associated with the core the holoenzyme is formed, which can initiate transcription.</text>
</comment>
<evidence type="ECO:0000259" key="9">
    <source>
        <dbReference type="Pfam" id="PF00562"/>
    </source>
</evidence>
<comment type="function">
    <text evidence="6 8">DNA-dependent RNA polymerase catalyzes the transcription of DNA into RNA using the four ribonucleoside triphosphates as substrates.</text>
</comment>
<evidence type="ECO:0000256" key="1">
    <source>
        <dbReference type="ARBA" id="ARBA00022478"/>
    </source>
</evidence>
<keyword evidence="2 6" id="KW-0808">Transferase</keyword>
<dbReference type="InterPro" id="IPR019462">
    <property type="entry name" value="DNA-dir_RNA_pol_bsu_external_1"/>
</dbReference>
<keyword evidence="3 6" id="KW-0548">Nucleotidyltransferase</keyword>
<feature type="domain" description="RNA polymerase beta subunit protrusion" evidence="12">
    <location>
        <begin position="25"/>
        <end position="504"/>
    </location>
</feature>
<dbReference type="InterPro" id="IPR007642">
    <property type="entry name" value="RNA_pol_Rpb2_2"/>
</dbReference>
<gene>
    <name evidence="6 15" type="primary">rpoB</name>
    <name evidence="15" type="ORF">EP073_04965</name>
</gene>
<accession>A0A3R5UUE6</accession>
<name>A0A3R5UUE6_9BACT</name>
<dbReference type="Gene3D" id="3.90.1800.10">
    <property type="entry name" value="RNA polymerase alpha subunit dimerisation domain"/>
    <property type="match status" value="1"/>
</dbReference>
<protein>
    <recommendedName>
        <fullName evidence="6 8">DNA-directed RNA polymerase subunit beta</fullName>
        <shortName evidence="6">RNAP subunit beta</shortName>
        <ecNumber evidence="6 8">2.7.7.6</ecNumber>
    </recommendedName>
    <alternativeName>
        <fullName evidence="6">RNA polymerase subunit beta</fullName>
    </alternativeName>
    <alternativeName>
        <fullName evidence="6">Transcriptase subunit beta</fullName>
    </alternativeName>
</protein>
<sequence length="1327" mass="148717">MDSTRKPIERVSFSKIQKVIDMPDLIEVQKRSYVEFLQEGVPVDEREHKGLDEVFREIFPITDFNETSVLEYLSYTLEKPKYTPREAIDRSTTFAAPLKVKVRLVNYDINEESEERLVNSAKESEVYLCDIPLMTDRGTFVINGVERVIVSQLHRSPGIFFEDITASKSVVEKHLYSARIIPYRGSWIDFDFDAKNIMYVRIDKKRKIPVTVLLKALGMTELDILNTYYDMVNIRVEANGSMTKNYNEAHVVGQRNSLDIIDENGEVIVKAGHKITKAARKRITAAKITRIPITIEDIMETFFGEDIVSEDGEVVLEAGAPINEEAFEKLAENGINEFKVLFIDRQTSDSIIRDILFVDKVKTQEDALIEIYRKLRPGEPATAETARNLFENLFFNSKRYDLSRVGRLKINKRLGLTTPLDHTTLTKDDIVETVRVLENIRKGTANVDDIDHLGHRRVRAAGEQLQNHIRIGLSRMEKTVKERMSIQDTEDLTPQDLLNAKPLSASIKEFFGSYQLSQFMDQTNPLSEITHKRRLSALGPGGLNRDRAGFEVRDVHTSHYGRICPIETPEGPNIGLITSLTTYSKINEFGFIETPYRKVSGGVVTDEVVYMSAIEEEDFYIAQANALLDKDNRFQREYIAARYMGESLQTPRENIQYMDVSPKQIVSVSAALIPFLEHDDANRALMGSNMQRQGVPLIRTESPIVGTGMEMKCAIDSGAVVTANHAGIVDFVDAVKIVVRYNEKDDFGVDIYDLVKYRRSNQDTCINFKPIVDKGDIVKKGDILAGGPATQGGELALGRNIVVAFMPWMGYNYEDSILISQKVVKEDAYTSIHIEVFEVEARDTKLGPEEITSDIPNVSDEALRDLDESGIIRVGAKVKPGDILVGKVTPKGETQATPEEKLLRAIFGEKAGDVKDASLRVPPSIKGTVIGVQVMTRRGIDKDSRTEIIEMKEYADIKKDYERSLRALEDARKAKIVSVLNGKKLIDAFKGEKVSFDSGSVLQGTELKGLDYTDLVNLPIEGRRDFEEQLVGVNNVYFKKVKDAEDLYKDRKKKVEKGDELPAGVLKSVKVYVAIKRKLSVGDKMAGRHGNKGVVSRILPEEDMPYLPDGTPVEVVLNPLSVPSRMNIGQILETHLGWAGKALGVKFSTEVFDSARESDIKEMLTKAGFQEDGQTILFDGRSGERFDQEVTVGVMYYLKLHHLVDTKIHARSTGPYSLVTQQPLGGKAQFGGQRLGEMEVWALEAYGAANILQEMLTVKSDDVEGRTTVYESIVNGNFSFSPSMPESFNVLIKELQGLALDLELITLDNLPEDESDGQGAADSREDS</sequence>
<dbReference type="Gene3D" id="2.30.150.10">
    <property type="entry name" value="DNA-directed RNA polymerase, beta subunit, external 1 domain"/>
    <property type="match status" value="1"/>
</dbReference>
<dbReference type="GO" id="GO:0003899">
    <property type="term" value="F:DNA-directed RNA polymerase activity"/>
    <property type="evidence" value="ECO:0007669"/>
    <property type="project" value="UniProtKB-UniRule"/>
</dbReference>
<comment type="similarity">
    <text evidence="6 7">Belongs to the RNA polymerase beta chain family.</text>
</comment>
<dbReference type="Gene3D" id="3.90.1100.10">
    <property type="match status" value="2"/>
</dbReference>
<dbReference type="InterPro" id="IPR007120">
    <property type="entry name" value="DNA-dir_RNAP_su2_dom"/>
</dbReference>
<evidence type="ECO:0000259" key="10">
    <source>
        <dbReference type="Pfam" id="PF04560"/>
    </source>
</evidence>
<dbReference type="Gene3D" id="2.40.50.100">
    <property type="match status" value="1"/>
</dbReference>
<keyword evidence="1 6" id="KW-0240">DNA-directed RNA polymerase</keyword>
<keyword evidence="16" id="KW-1185">Reference proteome</keyword>
<feature type="domain" description="RNA polymerase Rpb2" evidence="13">
    <location>
        <begin position="518"/>
        <end position="586"/>
    </location>
</feature>
<dbReference type="Gene3D" id="2.40.50.150">
    <property type="match status" value="1"/>
</dbReference>
<dbReference type="Pfam" id="PF10385">
    <property type="entry name" value="RNA_pol_Rpb2_45"/>
    <property type="match status" value="1"/>
</dbReference>
<dbReference type="Pfam" id="PF04565">
    <property type="entry name" value="RNA_pol_Rpb2_3"/>
    <property type="match status" value="1"/>
</dbReference>
<dbReference type="NCBIfam" id="TIGR02013">
    <property type="entry name" value="rpoB"/>
    <property type="match status" value="1"/>
</dbReference>
<dbReference type="GO" id="GO:0032549">
    <property type="term" value="F:ribonucleoside binding"/>
    <property type="evidence" value="ECO:0007669"/>
    <property type="project" value="InterPro"/>
</dbReference>
<evidence type="ECO:0000259" key="12">
    <source>
        <dbReference type="Pfam" id="PF04563"/>
    </source>
</evidence>
<evidence type="ECO:0000256" key="8">
    <source>
        <dbReference type="RuleBase" id="RU363031"/>
    </source>
</evidence>
<dbReference type="OrthoDB" id="9803954at2"/>
<evidence type="ECO:0000256" key="6">
    <source>
        <dbReference type="HAMAP-Rule" id="MF_01321"/>
    </source>
</evidence>
<dbReference type="Gene3D" id="3.90.1110.10">
    <property type="entry name" value="RNA polymerase Rpb2, domain 2"/>
    <property type="match status" value="2"/>
</dbReference>
<dbReference type="InterPro" id="IPR007644">
    <property type="entry name" value="RNA_pol_bsu_protrusion"/>
</dbReference>
<dbReference type="InterPro" id="IPR042107">
    <property type="entry name" value="DNA-dir_RNA_pol_bsu_ext_1_sf"/>
</dbReference>
<dbReference type="Pfam" id="PF00562">
    <property type="entry name" value="RNA_pol_Rpb2_6"/>
    <property type="match status" value="1"/>
</dbReference>
<dbReference type="InterPro" id="IPR037033">
    <property type="entry name" value="DNA-dir_RNAP_su2_hyb_sf"/>
</dbReference>
<evidence type="ECO:0000256" key="7">
    <source>
        <dbReference type="RuleBase" id="RU000434"/>
    </source>
</evidence>
<dbReference type="GO" id="GO:0003677">
    <property type="term" value="F:DNA binding"/>
    <property type="evidence" value="ECO:0007669"/>
    <property type="project" value="UniProtKB-UniRule"/>
</dbReference>
<dbReference type="FunFam" id="3.90.1800.10:FF:000001">
    <property type="entry name" value="DNA-directed RNA polymerase subunit beta"/>
    <property type="match status" value="1"/>
</dbReference>
<dbReference type="Pfam" id="PF04561">
    <property type="entry name" value="RNA_pol_Rpb2_2"/>
    <property type="match status" value="2"/>
</dbReference>
<organism evidence="15 16">
    <name type="scientific">Geovibrio thiophilus</name>
    <dbReference type="NCBI Taxonomy" id="139438"/>
    <lineage>
        <taxon>Bacteria</taxon>
        <taxon>Pseudomonadati</taxon>
        <taxon>Deferribacterota</taxon>
        <taxon>Deferribacteres</taxon>
        <taxon>Deferribacterales</taxon>
        <taxon>Geovibrionaceae</taxon>
        <taxon>Geovibrio</taxon>
    </lineage>
</organism>
<dbReference type="InterPro" id="IPR007641">
    <property type="entry name" value="RNA_pol_Rpb2_7"/>
</dbReference>
<dbReference type="Proteomes" id="UP000287502">
    <property type="component" value="Chromosome"/>
</dbReference>
<dbReference type="PANTHER" id="PTHR20856">
    <property type="entry name" value="DNA-DIRECTED RNA POLYMERASE I SUBUNIT 2"/>
    <property type="match status" value="1"/>
</dbReference>
<dbReference type="Pfam" id="PF04560">
    <property type="entry name" value="RNA_pol_Rpb2_7"/>
    <property type="match status" value="1"/>
</dbReference>
<dbReference type="Pfam" id="PF04563">
    <property type="entry name" value="RNA_pol_Rpb2_1"/>
    <property type="match status" value="1"/>
</dbReference>
<evidence type="ECO:0000259" key="14">
    <source>
        <dbReference type="Pfam" id="PF10385"/>
    </source>
</evidence>
<dbReference type="CDD" id="cd00653">
    <property type="entry name" value="RNA_pol_B_RPB2"/>
    <property type="match status" value="1"/>
</dbReference>